<evidence type="ECO:0000313" key="3">
    <source>
        <dbReference type="EMBL" id="WAR08267.1"/>
    </source>
</evidence>
<dbReference type="Gene3D" id="2.30.30.40">
    <property type="entry name" value="SH3 Domains"/>
    <property type="match status" value="1"/>
</dbReference>
<dbReference type="InterPro" id="IPR037252">
    <property type="entry name" value="Mib_Herc2_sf"/>
</dbReference>
<feature type="domain" description="VWFA" evidence="2">
    <location>
        <begin position="195"/>
        <end position="393"/>
    </location>
</feature>
<dbReference type="InterPro" id="IPR002035">
    <property type="entry name" value="VWF_A"/>
</dbReference>
<dbReference type="InterPro" id="IPR036465">
    <property type="entry name" value="vWFA_dom_sf"/>
</dbReference>
<keyword evidence="4" id="KW-1185">Reference proteome</keyword>
<protein>
    <recommendedName>
        <fullName evidence="2">VWFA domain-containing protein</fullName>
    </recommendedName>
</protein>
<dbReference type="SMART" id="SM00327">
    <property type="entry name" value="VWA"/>
    <property type="match status" value="1"/>
</dbReference>
<name>A0ABY7EH49_MYAAR</name>
<feature type="compositionally biased region" description="Polar residues" evidence="1">
    <location>
        <begin position="146"/>
        <end position="155"/>
    </location>
</feature>
<feature type="compositionally biased region" description="Low complexity" evidence="1">
    <location>
        <begin position="121"/>
        <end position="130"/>
    </location>
</feature>
<dbReference type="Proteomes" id="UP001164746">
    <property type="component" value="Chromosome 6"/>
</dbReference>
<proteinExistence type="predicted"/>
<dbReference type="SUPFAM" id="SSF53300">
    <property type="entry name" value="vWA-like"/>
    <property type="match status" value="1"/>
</dbReference>
<evidence type="ECO:0000259" key="2">
    <source>
        <dbReference type="PROSITE" id="PS50234"/>
    </source>
</evidence>
<organism evidence="3 4">
    <name type="scientific">Mya arenaria</name>
    <name type="common">Soft-shell clam</name>
    <dbReference type="NCBI Taxonomy" id="6604"/>
    <lineage>
        <taxon>Eukaryota</taxon>
        <taxon>Metazoa</taxon>
        <taxon>Spiralia</taxon>
        <taxon>Lophotrochozoa</taxon>
        <taxon>Mollusca</taxon>
        <taxon>Bivalvia</taxon>
        <taxon>Autobranchia</taxon>
        <taxon>Heteroconchia</taxon>
        <taxon>Euheterodonta</taxon>
        <taxon>Imparidentia</taxon>
        <taxon>Neoheterodontei</taxon>
        <taxon>Myida</taxon>
        <taxon>Myoidea</taxon>
        <taxon>Myidae</taxon>
        <taxon>Mya</taxon>
    </lineage>
</organism>
<dbReference type="Pfam" id="PF00092">
    <property type="entry name" value="VWA"/>
    <property type="match status" value="1"/>
</dbReference>
<dbReference type="Gene3D" id="3.40.50.410">
    <property type="entry name" value="von Willebrand factor, type A domain"/>
    <property type="match status" value="1"/>
</dbReference>
<evidence type="ECO:0000256" key="1">
    <source>
        <dbReference type="SAM" id="MobiDB-lite"/>
    </source>
</evidence>
<dbReference type="SUPFAM" id="SSF159034">
    <property type="entry name" value="Mib/herc2 domain-like"/>
    <property type="match status" value="1"/>
</dbReference>
<feature type="compositionally biased region" description="Polar residues" evidence="1">
    <location>
        <begin position="75"/>
        <end position="97"/>
    </location>
</feature>
<dbReference type="CDD" id="cd00198">
    <property type="entry name" value="vWFA"/>
    <property type="match status" value="1"/>
</dbReference>
<sequence length="540" mass="59524">MEETNMEEKVHEILQSADETRKMSTVILQGVQELNTLPDLCPCSDALRDAKTELQTQLWDLRNAFNKLQTDMLDQSEKTTGSNQNHCSNGTRTSARTDNTDSHSEAGHPTSCQESNNCVVKQPSSSSKPKLLQKERIDTRTPFAGNKTSSDNPRSCQDKVVRQRVKAYKSGLDEWHALALREGKSDIRTDLIGIRNVVLIDISESMVDAWAQVNGFFNDFLSGLASLLDCGIDVELVALATFGHETKVRQKLTGDIQVLKSAFEQITLGGPTPFAAGLLMSLAALGIFERTSSAAVVNGIELPSRIVILTDGYPTETDLYMGPDVTDNVHLEETKHGIISLLEQTRGHKLEICVVPVGHTNQDFMSFVEDEVKGKIYSHQDGQKLARRTLDTLAAGQLLRGVYPVSFGGEDLEKDQYTETTGTNLPAPGSRVSRGPDWRYRDDDDKWMGTIVGHRNEDQVWVVWDALDTRGCLYRYGMGGAYDVILTDEGRILEEKKAIAVGCQVRPGLGWKSSNTDIGLQCVGVVLRVHMTGAVPKALV</sequence>
<evidence type="ECO:0000313" key="4">
    <source>
        <dbReference type="Proteomes" id="UP001164746"/>
    </source>
</evidence>
<feature type="region of interest" description="Disordered" evidence="1">
    <location>
        <begin position="75"/>
        <end position="155"/>
    </location>
</feature>
<dbReference type="PROSITE" id="PS50234">
    <property type="entry name" value="VWFA"/>
    <property type="match status" value="1"/>
</dbReference>
<feature type="region of interest" description="Disordered" evidence="1">
    <location>
        <begin position="414"/>
        <end position="435"/>
    </location>
</feature>
<reference evidence="3" key="1">
    <citation type="submission" date="2022-11" db="EMBL/GenBank/DDBJ databases">
        <title>Centuries of genome instability and evolution in soft-shell clam transmissible cancer (bioRxiv).</title>
        <authorList>
            <person name="Hart S.F.M."/>
            <person name="Yonemitsu M.A."/>
            <person name="Giersch R.M."/>
            <person name="Beal B.F."/>
            <person name="Arriagada G."/>
            <person name="Davis B.W."/>
            <person name="Ostrander E.A."/>
            <person name="Goff S.P."/>
            <person name="Metzger M.J."/>
        </authorList>
    </citation>
    <scope>NUCLEOTIDE SEQUENCE</scope>
    <source>
        <strain evidence="3">MELC-2E11</strain>
        <tissue evidence="3">Siphon/mantle</tissue>
    </source>
</reference>
<accession>A0ABY7EH49</accession>
<feature type="compositionally biased region" description="Polar residues" evidence="1">
    <location>
        <begin position="110"/>
        <end position="119"/>
    </location>
</feature>
<dbReference type="EMBL" id="CP111017">
    <property type="protein sequence ID" value="WAR08267.1"/>
    <property type="molecule type" value="Genomic_DNA"/>
</dbReference>
<gene>
    <name evidence="3" type="ORF">MAR_018225</name>
</gene>